<dbReference type="PANTHER" id="PTHR45947:SF15">
    <property type="entry name" value="TEICHURONIC ACID BIOSYNTHESIS GLYCOSYLTRANSFERASE TUAC-RELATED"/>
    <property type="match status" value="1"/>
</dbReference>
<dbReference type="RefSeq" id="WP_053010682.1">
    <property type="nucleotide sequence ID" value="NZ_CP008746.1"/>
</dbReference>
<dbReference type="InterPro" id="IPR050194">
    <property type="entry name" value="Glycosyltransferase_grp1"/>
</dbReference>
<feature type="domain" description="Glycosyl transferase family 1" evidence="2">
    <location>
        <begin position="194"/>
        <end position="340"/>
    </location>
</feature>
<dbReference type="Proteomes" id="UP000035331">
    <property type="component" value="Chromosome"/>
</dbReference>
<dbReference type="AlphaFoldDB" id="A0A0G3CGH7"/>
<keyword evidence="1" id="KW-1133">Transmembrane helix</keyword>
<feature type="transmembrane region" description="Helical" evidence="1">
    <location>
        <begin position="69"/>
        <end position="92"/>
    </location>
</feature>
<dbReference type="Gene3D" id="3.40.50.2000">
    <property type="entry name" value="Glycogen Phosphorylase B"/>
    <property type="match status" value="2"/>
</dbReference>
<keyword evidence="1" id="KW-0472">Membrane</keyword>
<evidence type="ECO:0000259" key="2">
    <source>
        <dbReference type="Pfam" id="PF00534"/>
    </source>
</evidence>
<evidence type="ECO:0000313" key="4">
    <source>
        <dbReference type="Proteomes" id="UP000035331"/>
    </source>
</evidence>
<dbReference type="SUPFAM" id="SSF53756">
    <property type="entry name" value="UDP-Glycosyltransferase/glycogen phosphorylase"/>
    <property type="match status" value="1"/>
</dbReference>
<feature type="transmembrane region" description="Helical" evidence="1">
    <location>
        <begin position="98"/>
        <end position="119"/>
    </location>
</feature>
<dbReference type="InterPro" id="IPR001296">
    <property type="entry name" value="Glyco_trans_1"/>
</dbReference>
<protein>
    <submittedName>
        <fullName evidence="3">Glycosyl transferase GT4 family</fullName>
    </submittedName>
</protein>
<dbReference type="GeneID" id="25455704"/>
<reference evidence="4" key="1">
    <citation type="submission" date="2014-06" db="EMBL/GenBank/DDBJ databases">
        <title>The complete genome sequence of Methanosarcina barkeri CM1.</title>
        <authorList>
            <consortium name="Pastoral Greenhouse Gas Research Consortium"/>
            <person name="Lambie S.C."/>
            <person name="Leahy S.C."/>
            <person name="Kelly W.J."/>
            <person name="Li D."/>
            <person name="Reilly K."/>
            <person name="Attwood G.T."/>
            <person name="Altermann E."/>
        </authorList>
    </citation>
    <scope>NUCLEOTIDE SEQUENCE [LARGE SCALE GENOMIC DNA]</scope>
    <source>
        <strain evidence="4">CM1</strain>
    </source>
</reference>
<proteinExistence type="predicted"/>
<dbReference type="GO" id="GO:0016757">
    <property type="term" value="F:glycosyltransferase activity"/>
    <property type="evidence" value="ECO:0007669"/>
    <property type="project" value="InterPro"/>
</dbReference>
<organism evidence="3 4">
    <name type="scientific">Methanosarcina barkeri CM1</name>
    <dbReference type="NCBI Taxonomy" id="796385"/>
    <lineage>
        <taxon>Archaea</taxon>
        <taxon>Methanobacteriati</taxon>
        <taxon>Methanobacteriota</taxon>
        <taxon>Stenosarchaea group</taxon>
        <taxon>Methanomicrobia</taxon>
        <taxon>Methanosarcinales</taxon>
        <taxon>Methanosarcinaceae</taxon>
        <taxon>Methanosarcina</taxon>
    </lineage>
</organism>
<dbReference type="Pfam" id="PF00534">
    <property type="entry name" value="Glycos_transf_1"/>
    <property type="match status" value="1"/>
</dbReference>
<dbReference type="CDD" id="cd03801">
    <property type="entry name" value="GT4_PimA-like"/>
    <property type="match status" value="1"/>
</dbReference>
<gene>
    <name evidence="3" type="ORF">MCM1_2844</name>
</gene>
<dbReference type="PANTHER" id="PTHR45947">
    <property type="entry name" value="SULFOQUINOVOSYL TRANSFERASE SQD2"/>
    <property type="match status" value="1"/>
</dbReference>
<accession>A0A0G3CGH7</accession>
<evidence type="ECO:0000313" key="3">
    <source>
        <dbReference type="EMBL" id="AKJ39840.1"/>
    </source>
</evidence>
<name>A0A0G3CGH7_METBA</name>
<keyword evidence="1" id="KW-0812">Transmembrane</keyword>
<reference evidence="3 4" key="2">
    <citation type="journal article" date="2015" name="Stand. Genomic Sci.">
        <title>The complete genome sequence of the rumen methanogen Methanosarcina barkeri CM1.</title>
        <authorList>
            <person name="Lambie S.C."/>
            <person name="Kelly W.J."/>
            <person name="Leahy S.C."/>
            <person name="Li D."/>
            <person name="Reilly K."/>
            <person name="McAllister T.A."/>
            <person name="Valle E.R."/>
            <person name="Attwood G.T."/>
            <person name="Altermann E."/>
        </authorList>
    </citation>
    <scope>NUCLEOTIDE SEQUENCE [LARGE SCALE GENOMIC DNA]</scope>
    <source>
        <strain evidence="3 4">CM1</strain>
    </source>
</reference>
<sequence length="375" mass="43737">MKKPYHIGVITGKWEKNNKSISTTSKKLLKILKEISDQLYVVSANHDVNYSDENVHFKKINVKDVRKPFIIAIYYFLLYQVNVSIYMIKLIFSKKIDVFIFCFGADLFIFPILIAKLFCKKIVIRTDARSSVLLRHSNQPKYKIFLFSFIEFINYSLANRILPEAEYMIKYYNLERYINKIVVGPLYIEDIFTKTNNFDTRDYDVGYIGRFSKEKGILELSKALCILKEDIEINALFVGDGDLKYEMIQMFDSYNIKVNFVNWIKKEEVPLYLNNVKLFVLPSFKEGMPNVLMESMACGTPVLATEVGGIPDLVKDKFTGFILYNNTPQCIAKGIKKSLEFTCLNEMSDYIYSHVKNLYSYQNIVNIYINIFKTL</sequence>
<keyword evidence="3" id="KW-0808">Transferase</keyword>
<dbReference type="EMBL" id="CP008746">
    <property type="protein sequence ID" value="AKJ39840.1"/>
    <property type="molecule type" value="Genomic_DNA"/>
</dbReference>
<evidence type="ECO:0000256" key="1">
    <source>
        <dbReference type="SAM" id="Phobius"/>
    </source>
</evidence>
<dbReference type="PATRIC" id="fig|796385.3.peg.3492"/>